<protein>
    <submittedName>
        <fullName evidence="2">Uncharacterized protein</fullName>
    </submittedName>
</protein>
<dbReference type="AlphaFoldDB" id="A0AAW1CM78"/>
<name>A0AAW1CM78_9HEMI</name>
<gene>
    <name evidence="2" type="ORF">O3M35_002676</name>
</gene>
<feature type="signal peptide" evidence="1">
    <location>
        <begin position="1"/>
        <end position="17"/>
    </location>
</feature>
<organism evidence="2 3">
    <name type="scientific">Rhynocoris fuscipes</name>
    <dbReference type="NCBI Taxonomy" id="488301"/>
    <lineage>
        <taxon>Eukaryota</taxon>
        <taxon>Metazoa</taxon>
        <taxon>Ecdysozoa</taxon>
        <taxon>Arthropoda</taxon>
        <taxon>Hexapoda</taxon>
        <taxon>Insecta</taxon>
        <taxon>Pterygota</taxon>
        <taxon>Neoptera</taxon>
        <taxon>Paraneoptera</taxon>
        <taxon>Hemiptera</taxon>
        <taxon>Heteroptera</taxon>
        <taxon>Panheteroptera</taxon>
        <taxon>Cimicomorpha</taxon>
        <taxon>Reduviidae</taxon>
        <taxon>Harpactorinae</taxon>
        <taxon>Harpactorini</taxon>
        <taxon>Rhynocoris</taxon>
    </lineage>
</organism>
<dbReference type="EMBL" id="JAPXFL010000011">
    <property type="protein sequence ID" value="KAK9499669.1"/>
    <property type="molecule type" value="Genomic_DNA"/>
</dbReference>
<evidence type="ECO:0000313" key="2">
    <source>
        <dbReference type="EMBL" id="KAK9499669.1"/>
    </source>
</evidence>
<reference evidence="2 3" key="1">
    <citation type="submission" date="2022-12" db="EMBL/GenBank/DDBJ databases">
        <title>Chromosome-level genome assembly of true bugs.</title>
        <authorList>
            <person name="Ma L."/>
            <person name="Li H."/>
        </authorList>
    </citation>
    <scope>NUCLEOTIDE SEQUENCE [LARGE SCALE GENOMIC DNA]</scope>
    <source>
        <strain evidence="2">Lab_2022b</strain>
    </source>
</reference>
<evidence type="ECO:0000256" key="1">
    <source>
        <dbReference type="SAM" id="SignalP"/>
    </source>
</evidence>
<comment type="caution">
    <text evidence="2">The sequence shown here is derived from an EMBL/GenBank/DDBJ whole genome shotgun (WGS) entry which is preliminary data.</text>
</comment>
<evidence type="ECO:0000313" key="3">
    <source>
        <dbReference type="Proteomes" id="UP001461498"/>
    </source>
</evidence>
<proteinExistence type="predicted"/>
<dbReference type="Proteomes" id="UP001461498">
    <property type="component" value="Unassembled WGS sequence"/>
</dbReference>
<accession>A0AAW1CM78</accession>
<feature type="chain" id="PRO_5043810841" evidence="1">
    <location>
        <begin position="18"/>
        <end position="220"/>
    </location>
</feature>
<keyword evidence="3" id="KW-1185">Reference proteome</keyword>
<sequence length="220" mass="25235">MFTFILLLFAIIIRAYSLDPNIDIDELIDGALIEAGKFLKNNETGIIPVPHIKLNWYNNWKLFKILTSIECNDGHLYDIINITRNGKTRLTRNETTATVVLYMFMQSISADFKRCSIEAERISLFNNPVRTSVHKVSAEVTLYFDISGDCRLNKLNFDIDSISLHNSMGKHYIDRIKSIFIKWVIKRVKNSMINSLSQSLVKIIKIPSPLCTLSSQFLLS</sequence>
<keyword evidence="1" id="KW-0732">Signal</keyword>